<evidence type="ECO:0000256" key="1">
    <source>
        <dbReference type="PROSITE-ProRule" id="PRU00453"/>
    </source>
</evidence>
<evidence type="ECO:0000313" key="4">
    <source>
        <dbReference type="EMBL" id="GAX83028.1"/>
    </source>
</evidence>
<dbReference type="PANTHER" id="PTHR15555:SF0">
    <property type="entry name" value="ZINC FINGER HIT DOMAIN-CONTAINING PROTEIN 2"/>
    <property type="match status" value="1"/>
</dbReference>
<dbReference type="GO" id="GO:0008270">
    <property type="term" value="F:zinc ion binding"/>
    <property type="evidence" value="ECO:0007669"/>
    <property type="project" value="UniProtKB-UniRule"/>
</dbReference>
<evidence type="ECO:0000259" key="3">
    <source>
        <dbReference type="PROSITE" id="PS51083"/>
    </source>
</evidence>
<keyword evidence="1" id="KW-0479">Metal-binding</keyword>
<name>A0A250XIX5_9CHLO</name>
<dbReference type="AlphaFoldDB" id="A0A250XIX5"/>
<dbReference type="CDD" id="cd23024">
    <property type="entry name" value="zf-HIT_ZNHIT2-3"/>
    <property type="match status" value="1"/>
</dbReference>
<sequence length="626" mass="67407">MEIERQHVVCRVCIKQYSKYVCPKCNITYCSLACFKQHSSSCTESFYRDQAVEQLKGTCAENADDKKRVLEILKRFHQQIDEDGLSTRQDGSLLNFPGTMLGDADNEEEDLDAEDVEEDETASIAQDSILSKETLGKILLKVQQSASSANDTRDLACLLDQVHLDERDLPPAELKALLSAAVTGRLSHLLPAWQPWWTTQQARDLRLGAAGISIITEISSGATHQQGKLGDVHQEKLEEVAFTAEASPLPPLPTHPLPALAALTRASPSSLLRWHVLEVMYTYCLTMAMFNGEVEGSTALEVASQILNISTCLAPPSSSTSSAALPKSHHAKSPVPLEGTSLHNKIGGQQDTSGSAAAAPSISAPSAAASSAALPPTSSTEALVGCMTRACQPPIGDVNVRPLALAALGETYVLLLLHRNGILLALHHLRTVFEAAAVELEQVIMKQTSMPPLGNKGGSKSSLWCRGRTAMDARVAPVKAQKHAFQAAARKLLFLSAWCNEQDESVLRVMLDAAEEACKDYGSDTLSSVLQHNMEGNSIEIRSSTFTSSSINAVKDAVHKNSSVPEEKTHALALSDIGMTSQSRAQHGLQLTDALKLSGRGTTKTSSACRTSLKPRHIVDDLQNLQ</sequence>
<accession>A0A250XIX5</accession>
<feature type="domain" description="HIT-type" evidence="3">
    <location>
        <begin position="10"/>
        <end position="42"/>
    </location>
</feature>
<keyword evidence="5" id="KW-1185">Reference proteome</keyword>
<dbReference type="InterPro" id="IPR039646">
    <property type="entry name" value="ZNHIT2"/>
</dbReference>
<dbReference type="InterPro" id="IPR007529">
    <property type="entry name" value="Znf_HIT"/>
</dbReference>
<dbReference type="PROSITE" id="PS51083">
    <property type="entry name" value="ZF_HIT"/>
    <property type="match status" value="1"/>
</dbReference>
<dbReference type="Pfam" id="PF04438">
    <property type="entry name" value="zf-HIT"/>
    <property type="match status" value="1"/>
</dbReference>
<reference evidence="4 5" key="1">
    <citation type="submission" date="2017-08" db="EMBL/GenBank/DDBJ databases">
        <title>Acidophilic green algal genome provides insights into adaptation to an acidic environment.</title>
        <authorList>
            <person name="Hirooka S."/>
            <person name="Hirose Y."/>
            <person name="Kanesaki Y."/>
            <person name="Higuchi S."/>
            <person name="Fujiwara T."/>
            <person name="Onuma R."/>
            <person name="Era A."/>
            <person name="Ohbayashi R."/>
            <person name="Uzuka A."/>
            <person name="Nozaki H."/>
            <person name="Yoshikawa H."/>
            <person name="Miyagishima S.Y."/>
        </authorList>
    </citation>
    <scope>NUCLEOTIDE SEQUENCE [LARGE SCALE GENOMIC DNA]</scope>
    <source>
        <strain evidence="4 5">NIES-2499</strain>
    </source>
</reference>
<organism evidence="4 5">
    <name type="scientific">Chlamydomonas eustigma</name>
    <dbReference type="NCBI Taxonomy" id="1157962"/>
    <lineage>
        <taxon>Eukaryota</taxon>
        <taxon>Viridiplantae</taxon>
        <taxon>Chlorophyta</taxon>
        <taxon>core chlorophytes</taxon>
        <taxon>Chlorophyceae</taxon>
        <taxon>CS clade</taxon>
        <taxon>Chlamydomonadales</taxon>
        <taxon>Chlamydomonadaceae</taxon>
        <taxon>Chlamydomonas</taxon>
    </lineage>
</organism>
<dbReference type="Proteomes" id="UP000232323">
    <property type="component" value="Unassembled WGS sequence"/>
</dbReference>
<dbReference type="Gene3D" id="3.30.60.190">
    <property type="match status" value="1"/>
</dbReference>
<dbReference type="SUPFAM" id="SSF144232">
    <property type="entry name" value="HIT/MYND zinc finger-like"/>
    <property type="match status" value="1"/>
</dbReference>
<feature type="region of interest" description="Disordered" evidence="2">
    <location>
        <begin position="320"/>
        <end position="360"/>
    </location>
</feature>
<evidence type="ECO:0000313" key="5">
    <source>
        <dbReference type="Proteomes" id="UP000232323"/>
    </source>
</evidence>
<dbReference type="OrthoDB" id="542149at2759"/>
<protein>
    <recommendedName>
        <fullName evidence="3">HIT-type domain-containing protein</fullName>
    </recommendedName>
</protein>
<dbReference type="STRING" id="1157962.A0A250XIX5"/>
<gene>
    <name evidence="4" type="ORF">CEUSTIGMA_g10455.t1</name>
</gene>
<dbReference type="EMBL" id="BEGY01000090">
    <property type="protein sequence ID" value="GAX83028.1"/>
    <property type="molecule type" value="Genomic_DNA"/>
</dbReference>
<keyword evidence="1" id="KW-0863">Zinc-finger</keyword>
<feature type="compositionally biased region" description="Polar residues" evidence="2">
    <location>
        <begin position="341"/>
        <end position="351"/>
    </location>
</feature>
<keyword evidence="1" id="KW-0862">Zinc</keyword>
<comment type="caution">
    <text evidence="4">The sequence shown here is derived from an EMBL/GenBank/DDBJ whole genome shotgun (WGS) entry which is preliminary data.</text>
</comment>
<dbReference type="PANTHER" id="PTHR15555">
    <property type="entry name" value="ZINC FINGER HIT DOMAIN CONTAINING PROTEIN 2 PROTEIN FON -RELATED"/>
    <property type="match status" value="1"/>
</dbReference>
<evidence type="ECO:0000256" key="2">
    <source>
        <dbReference type="SAM" id="MobiDB-lite"/>
    </source>
</evidence>
<proteinExistence type="predicted"/>